<reference evidence="1 2" key="1">
    <citation type="submission" date="2018-01" db="EMBL/GenBank/DDBJ databases">
        <title>Whole genome sequencing of Histamine producing bacteria.</title>
        <authorList>
            <person name="Butler K."/>
        </authorList>
    </citation>
    <scope>NUCLEOTIDE SEQUENCE [LARGE SCALE GENOMIC DNA]</scope>
    <source>
        <strain evidence="1 2">A6-1</strain>
    </source>
</reference>
<proteinExistence type="predicted"/>
<dbReference type="EMBL" id="PYOU01000005">
    <property type="protein sequence ID" value="PSX11080.1"/>
    <property type="molecule type" value="Genomic_DNA"/>
</dbReference>
<evidence type="ECO:0000313" key="2">
    <source>
        <dbReference type="Proteomes" id="UP000240989"/>
    </source>
</evidence>
<accession>A0ABX5H640</accession>
<dbReference type="Proteomes" id="UP000240989">
    <property type="component" value="Unassembled WGS sequence"/>
</dbReference>
<organism evidence="1 2">
    <name type="scientific">Photobacterium angustum</name>
    <dbReference type="NCBI Taxonomy" id="661"/>
    <lineage>
        <taxon>Bacteria</taxon>
        <taxon>Pseudomonadati</taxon>
        <taxon>Pseudomonadota</taxon>
        <taxon>Gammaproteobacteria</taxon>
        <taxon>Vibrionales</taxon>
        <taxon>Vibrionaceae</taxon>
        <taxon>Photobacterium</taxon>
    </lineage>
</organism>
<name>A0ABX5H640_PHOAN</name>
<keyword evidence="2" id="KW-1185">Reference proteome</keyword>
<protein>
    <submittedName>
        <fullName evidence="1">Uncharacterized protein</fullName>
    </submittedName>
</protein>
<evidence type="ECO:0000313" key="1">
    <source>
        <dbReference type="EMBL" id="PSX11080.1"/>
    </source>
</evidence>
<gene>
    <name evidence="1" type="ORF">C0W27_07900</name>
</gene>
<sequence>MRINPVWIPIKVGLIQVGREILLQATIDLVFNAERMIVKVIICSNLAEGTIKNSTKIRLDINISRVLLQ</sequence>
<comment type="caution">
    <text evidence="1">The sequence shown here is derived from an EMBL/GenBank/DDBJ whole genome shotgun (WGS) entry which is preliminary data.</text>
</comment>